<evidence type="ECO:0000313" key="4">
    <source>
        <dbReference type="Proteomes" id="UP001183629"/>
    </source>
</evidence>
<keyword evidence="1" id="KW-1133">Transmembrane helix</keyword>
<sequence length="972" mass="105497">MGLPPPGRALAGVLAAVGVPAAVATGLKHLIAHHPAAAVALVVAYELMLVVVALLIRAAGKPLDRRLDQLGDAFDVALSRQPARYRRRYRAYVRASLRQLDSKGLATIGPFSPELGEVYVDVALTPRAPGEVPTGALAEEPAQLPPRRALSDFVDRERPAVLAVLGGPGSGKTTVLRRMAYRAVTERRGRRRGTPVMLALRDHAPAIVADPALTLPALLRTAMPDTEVAEPPGWWARRLRDGDCLVLLDGLDEIARAEDRTAVGAWIERQMSVYPRNDYVVTSRPLGYETARISGADVLWVRPFNDGQVTRFLRNWYLATERRATGSTGPHVTLGAEQNAADLLERLAVAPALYDLTVNPLLLTMIANVHRYRGALPGSRAELYGEICQVMLYRRQEAKKLQPTVDIPGADKETLLACLAYTMMCRRVRDLPREGLLAVLRTQLARLPGDVTGEDFLTDVANNGLLVEREHHVYAFAHHTFGEYLAARHIVTGNHSRTLVRNVDDAWWRETTLLYLALPGVDADPIVRACLRAGSLTALALAFAAAAGRPLAPDLRRRLDDTLMLAFRPDADPAHRRLIAGVLAAEMLSQWIATPAGSHVCPQPITSHLYTLFLRDTGNPPLEGPLTAPPARAEMVTGAWSGDARAFTAWLNSLHAGPAVYRLPTEEEARYVSGRTASVVAQRAVWTMREPDRPPAVWHRDDRPHVHTVTGADLRRAVAADARDTDVLAQLRWFRIRGAAIALTRSQATAETLPLARELLRVLAPAGGLLAGHVRDLERALHPVLPHVHVLDANLALDLAAALRRAGTGATAHDHDRALGHALGLDAPADADRPDPWRPLVEAAFPPGDRAGAAGHFARSLLERAGLTGTARFVIDLDALSATARDACARLPTPVSRRFAEAVTPVLDRRFAVAGTSWAALRLPALVLAAEAEHRGLPAAGDRFRQLAAGLTLLQERADDHTRLETILLARA</sequence>
<feature type="domain" description="NACHT" evidence="2">
    <location>
        <begin position="160"/>
        <end position="285"/>
    </location>
</feature>
<dbReference type="PANTHER" id="PTHR46844">
    <property type="entry name" value="SLR5058 PROTEIN"/>
    <property type="match status" value="1"/>
</dbReference>
<dbReference type="Gene3D" id="3.40.50.300">
    <property type="entry name" value="P-loop containing nucleotide triphosphate hydrolases"/>
    <property type="match status" value="1"/>
</dbReference>
<dbReference type="Pfam" id="PF05729">
    <property type="entry name" value="NACHT"/>
    <property type="match status" value="1"/>
</dbReference>
<dbReference type="EMBL" id="JAVDYC010000001">
    <property type="protein sequence ID" value="MDR7327801.1"/>
    <property type="molecule type" value="Genomic_DNA"/>
</dbReference>
<dbReference type="AlphaFoldDB" id="A0AAE3ZZQ9"/>
<keyword evidence="4" id="KW-1185">Reference proteome</keyword>
<dbReference type="InterPro" id="IPR007111">
    <property type="entry name" value="NACHT_NTPase"/>
</dbReference>
<evidence type="ECO:0000259" key="2">
    <source>
        <dbReference type="PROSITE" id="PS50837"/>
    </source>
</evidence>
<name>A0AAE3ZZQ9_9ACTN</name>
<evidence type="ECO:0000256" key="1">
    <source>
        <dbReference type="SAM" id="Phobius"/>
    </source>
</evidence>
<reference evidence="3 4" key="1">
    <citation type="submission" date="2023-07" db="EMBL/GenBank/DDBJ databases">
        <title>Sequencing the genomes of 1000 actinobacteria strains.</title>
        <authorList>
            <person name="Klenk H.-P."/>
        </authorList>
    </citation>
    <scope>NUCLEOTIDE SEQUENCE [LARGE SCALE GENOMIC DNA]</scope>
    <source>
        <strain evidence="3 4">DSM 44711</strain>
    </source>
</reference>
<dbReference type="RefSeq" id="WP_310428448.1">
    <property type="nucleotide sequence ID" value="NZ_JAVDYC010000001.1"/>
</dbReference>
<comment type="caution">
    <text evidence="3">The sequence shown here is derived from an EMBL/GenBank/DDBJ whole genome shotgun (WGS) entry which is preliminary data.</text>
</comment>
<organism evidence="3 4">
    <name type="scientific">Catenuloplanes niger</name>
    <dbReference type="NCBI Taxonomy" id="587534"/>
    <lineage>
        <taxon>Bacteria</taxon>
        <taxon>Bacillati</taxon>
        <taxon>Actinomycetota</taxon>
        <taxon>Actinomycetes</taxon>
        <taxon>Micromonosporales</taxon>
        <taxon>Micromonosporaceae</taxon>
        <taxon>Catenuloplanes</taxon>
    </lineage>
</organism>
<dbReference type="InterPro" id="IPR027417">
    <property type="entry name" value="P-loop_NTPase"/>
</dbReference>
<feature type="transmembrane region" description="Helical" evidence="1">
    <location>
        <begin position="34"/>
        <end position="56"/>
    </location>
</feature>
<keyword evidence="1" id="KW-0472">Membrane</keyword>
<gene>
    <name evidence="3" type="ORF">J2S44_008051</name>
</gene>
<evidence type="ECO:0000313" key="3">
    <source>
        <dbReference type="EMBL" id="MDR7327801.1"/>
    </source>
</evidence>
<keyword evidence="1" id="KW-0812">Transmembrane</keyword>
<dbReference type="PROSITE" id="PS50837">
    <property type="entry name" value="NACHT"/>
    <property type="match status" value="1"/>
</dbReference>
<dbReference type="PANTHER" id="PTHR46844:SF1">
    <property type="entry name" value="SLR5058 PROTEIN"/>
    <property type="match status" value="1"/>
</dbReference>
<proteinExistence type="predicted"/>
<dbReference type="SUPFAM" id="SSF52540">
    <property type="entry name" value="P-loop containing nucleoside triphosphate hydrolases"/>
    <property type="match status" value="1"/>
</dbReference>
<dbReference type="Proteomes" id="UP001183629">
    <property type="component" value="Unassembled WGS sequence"/>
</dbReference>
<accession>A0AAE3ZZQ9</accession>
<protein>
    <recommendedName>
        <fullName evidence="2">NACHT domain-containing protein</fullName>
    </recommendedName>
</protein>